<feature type="region of interest" description="Disordered" evidence="1">
    <location>
        <begin position="545"/>
        <end position="615"/>
    </location>
</feature>
<feature type="compositionally biased region" description="Basic residues" evidence="1">
    <location>
        <begin position="606"/>
        <end position="615"/>
    </location>
</feature>
<feature type="domain" description="Sulfatase-modifying factor enzyme-like" evidence="2">
    <location>
        <begin position="317"/>
        <end position="539"/>
    </location>
</feature>
<dbReference type="SUPFAM" id="SSF56436">
    <property type="entry name" value="C-type lectin-like"/>
    <property type="match status" value="1"/>
</dbReference>
<dbReference type="PANTHER" id="PTHR23150">
    <property type="entry name" value="SULFATASE MODIFYING FACTOR 1, 2"/>
    <property type="match status" value="1"/>
</dbReference>
<proteinExistence type="predicted"/>
<comment type="caution">
    <text evidence="3">The sequence shown here is derived from an EMBL/GenBank/DDBJ whole genome shotgun (WGS) entry which is preliminary data.</text>
</comment>
<name>A0A6A7RSA0_9PROT</name>
<evidence type="ECO:0000259" key="2">
    <source>
        <dbReference type="Pfam" id="PF03781"/>
    </source>
</evidence>
<dbReference type="InterPro" id="IPR005532">
    <property type="entry name" value="SUMF_dom"/>
</dbReference>
<evidence type="ECO:0000256" key="1">
    <source>
        <dbReference type="SAM" id="MobiDB-lite"/>
    </source>
</evidence>
<evidence type="ECO:0000313" key="4">
    <source>
        <dbReference type="Proteomes" id="UP000342300"/>
    </source>
</evidence>
<organism evidence="3 4">
    <name type="scientific">Candidatus Accumulibacter phosphatis</name>
    <dbReference type="NCBI Taxonomy" id="327160"/>
    <lineage>
        <taxon>Bacteria</taxon>
        <taxon>Pseudomonadati</taxon>
        <taxon>Pseudomonadota</taxon>
        <taxon>Betaproteobacteria</taxon>
        <taxon>Candidatus Accumulibacter</taxon>
    </lineage>
</organism>
<dbReference type="AlphaFoldDB" id="A0A6A7RSA0"/>
<dbReference type="GO" id="GO:0120147">
    <property type="term" value="F:formylglycine-generating oxidase activity"/>
    <property type="evidence" value="ECO:0007669"/>
    <property type="project" value="TreeGrafter"/>
</dbReference>
<dbReference type="Proteomes" id="UP000342300">
    <property type="component" value="Unassembled WGS sequence"/>
</dbReference>
<accession>A0A6A7RSA0</accession>
<dbReference type="Pfam" id="PF03781">
    <property type="entry name" value="FGE-sulfatase"/>
    <property type="match status" value="1"/>
</dbReference>
<dbReference type="InterPro" id="IPR016187">
    <property type="entry name" value="CTDL_fold"/>
</dbReference>
<dbReference type="EMBL" id="PDHS01000157">
    <property type="protein sequence ID" value="MQM30345.1"/>
    <property type="molecule type" value="Genomic_DNA"/>
</dbReference>
<dbReference type="PANTHER" id="PTHR23150:SF19">
    <property type="entry name" value="FORMYLGLYCINE-GENERATING ENZYME"/>
    <property type="match status" value="1"/>
</dbReference>
<sequence length="615" mass="65759">MAFCVRVEPTLLRALRGAGAASAAEPALEALLWTHQPVVGDSHVSRALTPAYLESYRQAFQALPAAEQVQALDAARQVHAWRGRATEAAEASIWQAHACAEAQGECGDRVEEARQWFAALTARATRGSTADAGLRAYARDLLARNGADRRWVAANSAWLSPVWLASGAPAAPSGLRDEDLAQAIAARSELPELDCRLGVGAQGLLLWRGEPPPGPGHSPIGPPLRVKRLQVSDADGPRLLDPAAAPQCVAPLASLAAAGAGLTLFAGRHAWRVAGIERPAWAHEIGRDACGLYADLLVPLPGAAPDDPQAIRQRCRWIEAGHFRMGSPADEPERGHNEVQHEVTLSRGFWLADTTCTQALWQAVTGANPSEFQDDVRNPVENVSWNDVQTFLSELNRRVPGLQARLPSEAEWEYACRAGTTTPFSFGDDISPEQVNYDGDFPYAGGEKGLHRGKTVPVGSLPANPWGLYEMHGNVWEWCADWYGDYPTAPQLDPTGLQTGGSRVLRGGSWLDNGGRARCALRRWNEPGYRYQIIGFRFAPGQAEPDGATEWLPPRDGAAGAAGRGAASARGTGAVPAAARSAAAARKGASVDSVEAKQAPAAKPDKRAKPRRGKR</sequence>
<gene>
    <name evidence="3" type="ORF">CRU78_07310</name>
</gene>
<evidence type="ECO:0000313" key="3">
    <source>
        <dbReference type="EMBL" id="MQM30345.1"/>
    </source>
</evidence>
<dbReference type="InterPro" id="IPR051043">
    <property type="entry name" value="Sulfatase_Mod_Factor_Kinase"/>
</dbReference>
<reference evidence="3 4" key="1">
    <citation type="submission" date="2017-09" db="EMBL/GenBank/DDBJ databases">
        <title>Metagenomic Analysis Reveals Denitrifying Candidatus Accumulibacter and Flanking Population as a Source of N2O.</title>
        <authorList>
            <person name="Gao H."/>
            <person name="Mao Y."/>
            <person name="Zhao X."/>
            <person name="Liu W.-T."/>
            <person name="Zhang T."/>
            <person name="Wells G."/>
        </authorList>
    </citation>
    <scope>NUCLEOTIDE SEQUENCE [LARGE SCALE GENOMIC DNA]</scope>
    <source>
        <strain evidence="3">CANDO_2_IC</strain>
    </source>
</reference>
<dbReference type="Gene3D" id="3.90.1580.10">
    <property type="entry name" value="paralog of FGE (formylglycine-generating enzyme)"/>
    <property type="match status" value="1"/>
</dbReference>
<protein>
    <recommendedName>
        <fullName evidence="2">Sulfatase-modifying factor enzyme-like domain-containing protein</fullName>
    </recommendedName>
</protein>
<feature type="compositionally biased region" description="Low complexity" evidence="1">
    <location>
        <begin position="557"/>
        <end position="602"/>
    </location>
</feature>
<dbReference type="InterPro" id="IPR042095">
    <property type="entry name" value="SUMF_sf"/>
</dbReference>